<evidence type="ECO:0000256" key="1">
    <source>
        <dbReference type="ARBA" id="ARBA00004141"/>
    </source>
</evidence>
<feature type="transmembrane region" description="Helical" evidence="8">
    <location>
        <begin position="219"/>
        <end position="238"/>
    </location>
</feature>
<feature type="region of interest" description="Disordered" evidence="7">
    <location>
        <begin position="436"/>
        <end position="487"/>
    </location>
</feature>
<evidence type="ECO:0000256" key="8">
    <source>
        <dbReference type="SAM" id="Phobius"/>
    </source>
</evidence>
<evidence type="ECO:0000313" key="10">
    <source>
        <dbReference type="EMBL" id="MFD0986629.1"/>
    </source>
</evidence>
<keyword evidence="5 8" id="KW-1133">Transmembrane helix</keyword>
<dbReference type="Pfam" id="PF00999">
    <property type="entry name" value="Na_H_Exchanger"/>
    <property type="match status" value="1"/>
</dbReference>
<feature type="transmembrane region" description="Helical" evidence="8">
    <location>
        <begin position="89"/>
        <end position="112"/>
    </location>
</feature>
<dbReference type="InterPro" id="IPR038770">
    <property type="entry name" value="Na+/solute_symporter_sf"/>
</dbReference>
<feature type="transmembrane region" description="Helical" evidence="8">
    <location>
        <begin position="356"/>
        <end position="377"/>
    </location>
</feature>
<evidence type="ECO:0000256" key="5">
    <source>
        <dbReference type="ARBA" id="ARBA00022989"/>
    </source>
</evidence>
<comment type="subcellular location">
    <subcellularLocation>
        <location evidence="1">Membrane</location>
        <topology evidence="1">Multi-pass membrane protein</topology>
    </subcellularLocation>
</comment>
<evidence type="ECO:0000256" key="2">
    <source>
        <dbReference type="ARBA" id="ARBA00005551"/>
    </source>
</evidence>
<feature type="transmembrane region" description="Helical" evidence="8">
    <location>
        <begin position="149"/>
        <end position="171"/>
    </location>
</feature>
<dbReference type="RefSeq" id="WP_379087127.1">
    <property type="nucleotide sequence ID" value="NZ_JBHTJO010000001.1"/>
</dbReference>
<proteinExistence type="inferred from homology"/>
<feature type="domain" description="Cation/H+ exchanger transmembrane" evidence="9">
    <location>
        <begin position="17"/>
        <end position="376"/>
    </location>
</feature>
<evidence type="ECO:0000256" key="6">
    <source>
        <dbReference type="ARBA" id="ARBA00023136"/>
    </source>
</evidence>
<name>A0ABW3J8J5_9HYPH</name>
<keyword evidence="3" id="KW-0813">Transport</keyword>
<comment type="similarity">
    <text evidence="2">Belongs to the monovalent cation:proton antiporter 2 (CPA2) transporter (TC 2.A.37) family.</text>
</comment>
<sequence>MEENLTNLTEIAVVALVAVGLGLFFVRLRQPPVVGYIIAGMLLGPTVFGLVAHGESVRFLAELGVLLLMFLIGMELSIRAFVTVLKPAVIVASLQIVAGLGISFLFGSIAGWSIEASLLIGFAVAVSSTALAIKMLEEIGELRADTGRITVGVLIAQDIAIVPILLFANSLGGPEGVGYGILFYLALAVGGLFALIWALAKPGRVPFPFADRIQGRIDLLTLAMFTACFTGAAVTGVIGLSPVYGAFVAGLVVGKTALRSEAIHATEPIQSLLMVVFFLSIGLLMDMNYIVENFGLVFSFVLGVILIKSILNVVLLRIAGERWEVAFPAGLVMAQVGEFSFVLASIGLSNRIMDGALYQLTISVIAISLLVSPLWLVSVRRFHIVASRGVSSFKDALAEVYEGEIAGMEKGAAAVSRAVQHPKRWALAAKVAVQRRRSKAGEDDQPQITFSRAEEESAPPSSEGQTSPEGEQDENKPSTGEAPKWPF</sequence>
<dbReference type="Gene3D" id="1.20.1530.20">
    <property type="match status" value="1"/>
</dbReference>
<organism evidence="10 11">
    <name type="scientific">Methyloligella solikamskensis</name>
    <dbReference type="NCBI Taxonomy" id="1177756"/>
    <lineage>
        <taxon>Bacteria</taxon>
        <taxon>Pseudomonadati</taxon>
        <taxon>Pseudomonadota</taxon>
        <taxon>Alphaproteobacteria</taxon>
        <taxon>Hyphomicrobiales</taxon>
        <taxon>Hyphomicrobiaceae</taxon>
        <taxon>Methyloligella</taxon>
    </lineage>
</organism>
<dbReference type="PANTHER" id="PTHR42751">
    <property type="entry name" value="SODIUM/HYDROGEN EXCHANGER FAMILY/TRKA DOMAIN PROTEIN"/>
    <property type="match status" value="1"/>
</dbReference>
<feature type="transmembrane region" description="Helical" evidence="8">
    <location>
        <begin position="6"/>
        <end position="26"/>
    </location>
</feature>
<reference evidence="11" key="1">
    <citation type="journal article" date="2019" name="Int. J. Syst. Evol. Microbiol.">
        <title>The Global Catalogue of Microorganisms (GCM) 10K type strain sequencing project: providing services to taxonomists for standard genome sequencing and annotation.</title>
        <authorList>
            <consortium name="The Broad Institute Genomics Platform"/>
            <consortium name="The Broad Institute Genome Sequencing Center for Infectious Disease"/>
            <person name="Wu L."/>
            <person name="Ma J."/>
        </authorList>
    </citation>
    <scope>NUCLEOTIDE SEQUENCE [LARGE SCALE GENOMIC DNA]</scope>
    <source>
        <strain evidence="11">CCUG 61697</strain>
    </source>
</reference>
<feature type="transmembrane region" description="Helical" evidence="8">
    <location>
        <begin position="33"/>
        <end position="53"/>
    </location>
</feature>
<keyword evidence="4 8" id="KW-0812">Transmembrane</keyword>
<feature type="transmembrane region" description="Helical" evidence="8">
    <location>
        <begin position="325"/>
        <end position="344"/>
    </location>
</feature>
<feature type="transmembrane region" description="Helical" evidence="8">
    <location>
        <begin position="59"/>
        <end position="82"/>
    </location>
</feature>
<keyword evidence="11" id="KW-1185">Reference proteome</keyword>
<comment type="caution">
    <text evidence="10">The sequence shown here is derived from an EMBL/GenBank/DDBJ whole genome shotgun (WGS) entry which is preliminary data.</text>
</comment>
<evidence type="ECO:0000256" key="3">
    <source>
        <dbReference type="ARBA" id="ARBA00022448"/>
    </source>
</evidence>
<dbReference type="InterPro" id="IPR006153">
    <property type="entry name" value="Cation/H_exchanger_TM"/>
</dbReference>
<accession>A0ABW3J8J5</accession>
<evidence type="ECO:0000259" key="9">
    <source>
        <dbReference type="Pfam" id="PF00999"/>
    </source>
</evidence>
<protein>
    <submittedName>
        <fullName evidence="10">Cation:proton antiporter</fullName>
    </submittedName>
</protein>
<gene>
    <name evidence="10" type="ORF">ACFQ2F_05915</name>
</gene>
<evidence type="ECO:0000256" key="4">
    <source>
        <dbReference type="ARBA" id="ARBA00022692"/>
    </source>
</evidence>
<keyword evidence="6 8" id="KW-0472">Membrane</keyword>
<evidence type="ECO:0000256" key="7">
    <source>
        <dbReference type="SAM" id="MobiDB-lite"/>
    </source>
</evidence>
<feature type="transmembrane region" description="Helical" evidence="8">
    <location>
        <begin position="118"/>
        <end position="137"/>
    </location>
</feature>
<evidence type="ECO:0000313" key="11">
    <source>
        <dbReference type="Proteomes" id="UP001597102"/>
    </source>
</evidence>
<feature type="transmembrane region" description="Helical" evidence="8">
    <location>
        <begin position="297"/>
        <end position="318"/>
    </location>
</feature>
<dbReference type="Proteomes" id="UP001597102">
    <property type="component" value="Unassembled WGS sequence"/>
</dbReference>
<feature type="transmembrane region" description="Helical" evidence="8">
    <location>
        <begin position="177"/>
        <end position="199"/>
    </location>
</feature>
<dbReference type="PANTHER" id="PTHR42751:SF3">
    <property type="entry name" value="SODIUM_GLUTAMATE SYMPORTER"/>
    <property type="match status" value="1"/>
</dbReference>
<dbReference type="EMBL" id="JBHTJO010000001">
    <property type="protein sequence ID" value="MFD0986629.1"/>
    <property type="molecule type" value="Genomic_DNA"/>
</dbReference>